<evidence type="ECO:0000313" key="1">
    <source>
        <dbReference type="EMBL" id="GGB22626.1"/>
    </source>
</evidence>
<organism evidence="1 2">
    <name type="scientific">Agarivorans gilvus</name>
    <dbReference type="NCBI Taxonomy" id="680279"/>
    <lineage>
        <taxon>Bacteria</taxon>
        <taxon>Pseudomonadati</taxon>
        <taxon>Pseudomonadota</taxon>
        <taxon>Gammaproteobacteria</taxon>
        <taxon>Alteromonadales</taxon>
        <taxon>Alteromonadaceae</taxon>
        <taxon>Agarivorans</taxon>
    </lineage>
</organism>
<name>A0ABQ1I963_9ALTE</name>
<proteinExistence type="predicted"/>
<dbReference type="Proteomes" id="UP000651977">
    <property type="component" value="Unassembled WGS sequence"/>
</dbReference>
<gene>
    <name evidence="1" type="ORF">GCM10007414_39810</name>
</gene>
<protein>
    <submittedName>
        <fullName evidence="1">Uncharacterized protein</fullName>
    </submittedName>
</protein>
<accession>A0ABQ1I963</accession>
<sequence>MEKFVLLSEVGRFSKLTESDVSLHTNPSELEFACYTKATKSIIGAVCSGIVNLAT</sequence>
<comment type="caution">
    <text evidence="1">The sequence shown here is derived from an EMBL/GenBank/DDBJ whole genome shotgun (WGS) entry which is preliminary data.</text>
</comment>
<dbReference type="EMBL" id="BMDY01000085">
    <property type="protein sequence ID" value="GGB22626.1"/>
    <property type="molecule type" value="Genomic_DNA"/>
</dbReference>
<dbReference type="RefSeq" id="WP_157051758.1">
    <property type="nucleotide sequence ID" value="NZ_BMDY01000085.1"/>
</dbReference>
<reference evidence="2" key="1">
    <citation type="journal article" date="2019" name="Int. J. Syst. Evol. Microbiol.">
        <title>The Global Catalogue of Microorganisms (GCM) 10K type strain sequencing project: providing services to taxonomists for standard genome sequencing and annotation.</title>
        <authorList>
            <consortium name="The Broad Institute Genomics Platform"/>
            <consortium name="The Broad Institute Genome Sequencing Center for Infectious Disease"/>
            <person name="Wu L."/>
            <person name="Ma J."/>
        </authorList>
    </citation>
    <scope>NUCLEOTIDE SEQUENCE [LARGE SCALE GENOMIC DNA]</scope>
    <source>
        <strain evidence="2">CGMCC 1.10131</strain>
    </source>
</reference>
<keyword evidence="2" id="KW-1185">Reference proteome</keyword>
<evidence type="ECO:0000313" key="2">
    <source>
        <dbReference type="Proteomes" id="UP000651977"/>
    </source>
</evidence>